<dbReference type="VEuPathDB" id="FungiDB:CCM_07260"/>
<dbReference type="HOGENOM" id="CLU_1408689_0_0_1"/>
<gene>
    <name evidence="2" type="ORF">CCM_07260</name>
</gene>
<evidence type="ECO:0000313" key="2">
    <source>
        <dbReference type="EMBL" id="EGX90840.1"/>
    </source>
</evidence>
<feature type="region of interest" description="Disordered" evidence="1">
    <location>
        <begin position="48"/>
        <end position="171"/>
    </location>
</feature>
<feature type="compositionally biased region" description="Basic and acidic residues" evidence="1">
    <location>
        <begin position="99"/>
        <end position="110"/>
    </location>
</feature>
<dbReference type="KEGG" id="cmt:CCM_07260"/>
<accession>G3JMG1</accession>
<evidence type="ECO:0000256" key="1">
    <source>
        <dbReference type="SAM" id="MobiDB-lite"/>
    </source>
</evidence>
<dbReference type="Proteomes" id="UP000001610">
    <property type="component" value="Unassembled WGS sequence"/>
</dbReference>
<feature type="compositionally biased region" description="Gly residues" evidence="1">
    <location>
        <begin position="111"/>
        <end position="120"/>
    </location>
</feature>
<organism evidence="2 3">
    <name type="scientific">Cordyceps militaris (strain CM01)</name>
    <name type="common">Caterpillar fungus</name>
    <dbReference type="NCBI Taxonomy" id="983644"/>
    <lineage>
        <taxon>Eukaryota</taxon>
        <taxon>Fungi</taxon>
        <taxon>Dikarya</taxon>
        <taxon>Ascomycota</taxon>
        <taxon>Pezizomycotina</taxon>
        <taxon>Sordariomycetes</taxon>
        <taxon>Hypocreomycetidae</taxon>
        <taxon>Hypocreales</taxon>
        <taxon>Cordycipitaceae</taxon>
        <taxon>Cordyceps</taxon>
    </lineage>
</organism>
<name>G3JMG1_CORMM</name>
<dbReference type="RefSeq" id="XP_006672461.1">
    <property type="nucleotide sequence ID" value="XM_006672398.1"/>
</dbReference>
<dbReference type="GeneID" id="18169271"/>
<reference evidence="2 3" key="1">
    <citation type="journal article" date="2011" name="Genome Biol.">
        <title>Genome sequence of the insect pathogenic fungus Cordyceps militaris, a valued traditional Chinese medicine.</title>
        <authorList>
            <person name="Zheng P."/>
            <person name="Xia Y."/>
            <person name="Xiao G."/>
            <person name="Xiong C."/>
            <person name="Hu X."/>
            <person name="Zhang S."/>
            <person name="Zheng H."/>
            <person name="Huang Y."/>
            <person name="Zhou Y."/>
            <person name="Wang S."/>
            <person name="Zhao G.P."/>
            <person name="Liu X."/>
            <person name="St Leger R.J."/>
            <person name="Wang C."/>
        </authorList>
    </citation>
    <scope>NUCLEOTIDE SEQUENCE [LARGE SCALE GENOMIC DNA]</scope>
    <source>
        <strain evidence="2 3">CM01</strain>
    </source>
</reference>
<feature type="compositionally biased region" description="Basic and acidic residues" evidence="1">
    <location>
        <begin position="69"/>
        <end position="86"/>
    </location>
</feature>
<dbReference type="EMBL" id="JH126403">
    <property type="protein sequence ID" value="EGX90840.1"/>
    <property type="molecule type" value="Genomic_DNA"/>
</dbReference>
<keyword evidence="3" id="KW-1185">Reference proteome</keyword>
<dbReference type="InParanoid" id="G3JMG1"/>
<protein>
    <submittedName>
        <fullName evidence="2">Uncharacterized protein</fullName>
    </submittedName>
</protein>
<feature type="compositionally biased region" description="Basic and acidic residues" evidence="1">
    <location>
        <begin position="145"/>
        <end position="171"/>
    </location>
</feature>
<evidence type="ECO:0000313" key="3">
    <source>
        <dbReference type="Proteomes" id="UP000001610"/>
    </source>
</evidence>
<proteinExistence type="predicted"/>
<dbReference type="AlphaFoldDB" id="G3JMG1"/>
<sequence length="193" mass="19358">MAFKQPFPVELCIHGINESGAYTSCLGQASEGRHVGRALFWRCRHLEGQSDESSSGNGHGAGLEAESTSGRDHRDAGGDRGHDTGRVDSGGVAGGLGGGRDDTRRGRDGGDGSAGGGAGDGAATQRAVGEGGMALGDGDDLLGGRGDELSRGRVLRDGEGGKESDGSSEAHCDGLVVSSCWKATGNKFASAAI</sequence>